<reference evidence="13 14" key="1">
    <citation type="journal article" date="2020" name="Cell">
        <title>Large-Scale Comparative Analyses of Tick Genomes Elucidate Their Genetic Diversity and Vector Capacities.</title>
        <authorList>
            <consortium name="Tick Genome and Microbiome Consortium (TIGMIC)"/>
            <person name="Jia N."/>
            <person name="Wang J."/>
            <person name="Shi W."/>
            <person name="Du L."/>
            <person name="Sun Y."/>
            <person name="Zhan W."/>
            <person name="Jiang J.F."/>
            <person name="Wang Q."/>
            <person name="Zhang B."/>
            <person name="Ji P."/>
            <person name="Bell-Sakyi L."/>
            <person name="Cui X.M."/>
            <person name="Yuan T.T."/>
            <person name="Jiang B.G."/>
            <person name="Yang W.F."/>
            <person name="Lam T.T."/>
            <person name="Chang Q.C."/>
            <person name="Ding S.J."/>
            <person name="Wang X.J."/>
            <person name="Zhu J.G."/>
            <person name="Ruan X.D."/>
            <person name="Zhao L."/>
            <person name="Wei J.T."/>
            <person name="Ye R.Z."/>
            <person name="Que T.C."/>
            <person name="Du C.H."/>
            <person name="Zhou Y.H."/>
            <person name="Cheng J.X."/>
            <person name="Dai P.F."/>
            <person name="Guo W.B."/>
            <person name="Han X.H."/>
            <person name="Huang E.J."/>
            <person name="Li L.F."/>
            <person name="Wei W."/>
            <person name="Gao Y.C."/>
            <person name="Liu J.Z."/>
            <person name="Shao H.Z."/>
            <person name="Wang X."/>
            <person name="Wang C.C."/>
            <person name="Yang T.C."/>
            <person name="Huo Q.B."/>
            <person name="Li W."/>
            <person name="Chen H.Y."/>
            <person name="Chen S.E."/>
            <person name="Zhou L.G."/>
            <person name="Ni X.B."/>
            <person name="Tian J.H."/>
            <person name="Sheng Y."/>
            <person name="Liu T."/>
            <person name="Pan Y.S."/>
            <person name="Xia L.Y."/>
            <person name="Li J."/>
            <person name="Zhao F."/>
            <person name="Cao W.C."/>
        </authorList>
    </citation>
    <scope>NUCLEOTIDE SEQUENCE [LARGE SCALE GENOMIC DNA]</scope>
    <source>
        <strain evidence="13">HaeL-2018</strain>
    </source>
</reference>
<dbReference type="OMA" id="CNAVIAI"/>
<dbReference type="GO" id="GO:0090486">
    <property type="term" value="F:small RNA 2'-O-methyltransferase activity"/>
    <property type="evidence" value="ECO:0007669"/>
    <property type="project" value="UniProtKB-EC"/>
</dbReference>
<evidence type="ECO:0000256" key="8">
    <source>
        <dbReference type="ARBA" id="ARBA00022842"/>
    </source>
</evidence>
<dbReference type="PANTHER" id="PTHR21404">
    <property type="entry name" value="HEN1"/>
    <property type="match status" value="1"/>
</dbReference>
<keyword evidence="9" id="KW-0694">RNA-binding</keyword>
<evidence type="ECO:0000256" key="11">
    <source>
        <dbReference type="ARBA" id="ARBA00035025"/>
    </source>
</evidence>
<evidence type="ECO:0000256" key="6">
    <source>
        <dbReference type="ARBA" id="ARBA00022691"/>
    </source>
</evidence>
<keyword evidence="8" id="KW-0460">Magnesium</keyword>
<keyword evidence="14" id="KW-1185">Reference proteome</keyword>
<keyword evidence="7" id="KW-0479">Metal-binding</keyword>
<evidence type="ECO:0000256" key="10">
    <source>
        <dbReference type="ARBA" id="ARBA00023158"/>
    </source>
</evidence>
<proteinExistence type="inferred from homology"/>
<dbReference type="PANTHER" id="PTHR21404:SF3">
    <property type="entry name" value="SMALL RNA 2'-O-METHYLTRANSFERASE"/>
    <property type="match status" value="1"/>
</dbReference>
<dbReference type="Proteomes" id="UP000821853">
    <property type="component" value="Unassembled WGS sequence"/>
</dbReference>
<dbReference type="OrthoDB" id="2154311at2759"/>
<dbReference type="SUPFAM" id="SSF53335">
    <property type="entry name" value="S-adenosyl-L-methionine-dependent methyltransferases"/>
    <property type="match status" value="1"/>
</dbReference>
<evidence type="ECO:0000256" key="7">
    <source>
        <dbReference type="ARBA" id="ARBA00022723"/>
    </source>
</evidence>
<name>A0A9J6GRL2_HAELO</name>
<dbReference type="InterPro" id="IPR029063">
    <property type="entry name" value="SAM-dependent_MTases_sf"/>
</dbReference>
<evidence type="ECO:0000256" key="1">
    <source>
        <dbReference type="ARBA" id="ARBA00001946"/>
    </source>
</evidence>
<dbReference type="EMBL" id="JABSTR010000008">
    <property type="protein sequence ID" value="KAH9377827.1"/>
    <property type="molecule type" value="Genomic_DNA"/>
</dbReference>
<dbReference type="VEuPathDB" id="VectorBase:HLOH_051746"/>
<gene>
    <name evidence="13" type="ORF">HPB48_016705</name>
</gene>
<dbReference type="InterPro" id="IPR026610">
    <property type="entry name" value="Hen1"/>
</dbReference>
<evidence type="ECO:0000256" key="4">
    <source>
        <dbReference type="ARBA" id="ARBA00022603"/>
    </source>
</evidence>
<organism evidence="13 14">
    <name type="scientific">Haemaphysalis longicornis</name>
    <name type="common">Bush tick</name>
    <dbReference type="NCBI Taxonomy" id="44386"/>
    <lineage>
        <taxon>Eukaryota</taxon>
        <taxon>Metazoa</taxon>
        <taxon>Ecdysozoa</taxon>
        <taxon>Arthropoda</taxon>
        <taxon>Chelicerata</taxon>
        <taxon>Arachnida</taxon>
        <taxon>Acari</taxon>
        <taxon>Parasitiformes</taxon>
        <taxon>Ixodida</taxon>
        <taxon>Ixodoidea</taxon>
        <taxon>Ixodidae</taxon>
        <taxon>Haemaphysalinae</taxon>
        <taxon>Haemaphysalis</taxon>
    </lineage>
</organism>
<dbReference type="GO" id="GO:0001510">
    <property type="term" value="P:RNA methylation"/>
    <property type="evidence" value="ECO:0007669"/>
    <property type="project" value="InterPro"/>
</dbReference>
<evidence type="ECO:0000256" key="5">
    <source>
        <dbReference type="ARBA" id="ARBA00022679"/>
    </source>
</evidence>
<comment type="cofactor">
    <cofactor evidence="1">
        <name>Mg(2+)</name>
        <dbReference type="ChEBI" id="CHEBI:18420"/>
    </cofactor>
</comment>
<dbReference type="GO" id="GO:0034587">
    <property type="term" value="P:piRNA processing"/>
    <property type="evidence" value="ECO:0007669"/>
    <property type="project" value="TreeGrafter"/>
</dbReference>
<evidence type="ECO:0000313" key="13">
    <source>
        <dbReference type="EMBL" id="KAH9377827.1"/>
    </source>
</evidence>
<comment type="similarity">
    <text evidence="2">Belongs to the methyltransferase superfamily. HEN1 family.</text>
</comment>
<dbReference type="GO" id="GO:0030422">
    <property type="term" value="P:siRNA processing"/>
    <property type="evidence" value="ECO:0007669"/>
    <property type="project" value="TreeGrafter"/>
</dbReference>
<evidence type="ECO:0000256" key="2">
    <source>
        <dbReference type="ARBA" id="ARBA00009026"/>
    </source>
</evidence>
<comment type="caution">
    <text evidence="13">The sequence shown here is derived from an EMBL/GenBank/DDBJ whole genome shotgun (WGS) entry which is preliminary data.</text>
</comment>
<dbReference type="GO" id="GO:0005737">
    <property type="term" value="C:cytoplasm"/>
    <property type="evidence" value="ECO:0007669"/>
    <property type="project" value="TreeGrafter"/>
</dbReference>
<evidence type="ECO:0000313" key="14">
    <source>
        <dbReference type="Proteomes" id="UP000821853"/>
    </source>
</evidence>
<dbReference type="Pfam" id="PF13489">
    <property type="entry name" value="Methyltransf_23"/>
    <property type="match status" value="1"/>
</dbReference>
<protein>
    <recommendedName>
        <fullName evidence="3">Small RNA 2'-O-methyltransferase</fullName>
        <ecNumber evidence="11">2.1.1.386</ecNumber>
    </recommendedName>
</protein>
<dbReference type="Gene3D" id="3.40.50.150">
    <property type="entry name" value="Vaccinia Virus protein VP39"/>
    <property type="match status" value="1"/>
</dbReference>
<keyword evidence="6" id="KW-0949">S-adenosyl-L-methionine</keyword>
<comment type="catalytic activity">
    <reaction evidence="12">
        <text>small RNA 3'-end nucleotide + S-adenosyl-L-methionine = small RNA 3'-end 2'-O-methylnucleotide + S-adenosyl-L-homocysteine + H(+)</text>
        <dbReference type="Rhea" id="RHEA:37887"/>
        <dbReference type="Rhea" id="RHEA-COMP:10415"/>
        <dbReference type="Rhea" id="RHEA-COMP:10416"/>
        <dbReference type="ChEBI" id="CHEBI:15378"/>
        <dbReference type="ChEBI" id="CHEBI:57856"/>
        <dbReference type="ChEBI" id="CHEBI:59789"/>
        <dbReference type="ChEBI" id="CHEBI:74896"/>
        <dbReference type="ChEBI" id="CHEBI:74898"/>
        <dbReference type="EC" id="2.1.1.386"/>
    </reaction>
</comment>
<dbReference type="GO" id="GO:0003723">
    <property type="term" value="F:RNA binding"/>
    <property type="evidence" value="ECO:0007669"/>
    <property type="project" value="UniProtKB-KW"/>
</dbReference>
<sequence length="222" mass="25575">METEERSSIKFDPPVSIQRYAAVCEILSRDGQVESVADFGCSSGMFLTYVKRLGNLRRYVGVDVTYGCLEDPGQLTRPLDWDIVHKRARTLNIEFFKGNVSDRDSRLEGFDAVTCIELVEHLHEEDLRKLPDNIFGFIRPRLVVITTPNRDFNVVFPGLQGLRHWDHKFEWTRAEFDALVLGHRAALPGLHGRVQRRWRVAVSGAPWRRLLHPDSHVQETAR</sequence>
<dbReference type="GO" id="GO:0005634">
    <property type="term" value="C:nucleus"/>
    <property type="evidence" value="ECO:0007669"/>
    <property type="project" value="TreeGrafter"/>
</dbReference>
<keyword evidence="10" id="KW-0943">RNA-mediated gene silencing</keyword>
<evidence type="ECO:0000256" key="9">
    <source>
        <dbReference type="ARBA" id="ARBA00022884"/>
    </source>
</evidence>
<keyword evidence="4" id="KW-0489">Methyltransferase</keyword>
<keyword evidence="5" id="KW-0808">Transferase</keyword>
<dbReference type="AlphaFoldDB" id="A0A9J6GRL2"/>
<evidence type="ECO:0000256" key="12">
    <source>
        <dbReference type="ARBA" id="ARBA00048418"/>
    </source>
</evidence>
<accession>A0A9J6GRL2</accession>
<dbReference type="GO" id="GO:0046872">
    <property type="term" value="F:metal ion binding"/>
    <property type="evidence" value="ECO:0007669"/>
    <property type="project" value="UniProtKB-KW"/>
</dbReference>
<dbReference type="EC" id="2.1.1.386" evidence="11"/>
<evidence type="ECO:0000256" key="3">
    <source>
        <dbReference type="ARBA" id="ARBA00021330"/>
    </source>
</evidence>